<evidence type="ECO:0000256" key="1">
    <source>
        <dbReference type="SAM" id="MobiDB-lite"/>
    </source>
</evidence>
<gene>
    <name evidence="2" type="ORF">GCM10009639_38600</name>
</gene>
<organism evidence="2 3">
    <name type="scientific">Kitasatospora putterlickiae</name>
    <dbReference type="NCBI Taxonomy" id="221725"/>
    <lineage>
        <taxon>Bacteria</taxon>
        <taxon>Bacillati</taxon>
        <taxon>Actinomycetota</taxon>
        <taxon>Actinomycetes</taxon>
        <taxon>Kitasatosporales</taxon>
        <taxon>Streptomycetaceae</taxon>
        <taxon>Kitasatospora</taxon>
    </lineage>
</organism>
<keyword evidence="3" id="KW-1185">Reference proteome</keyword>
<evidence type="ECO:0000313" key="2">
    <source>
        <dbReference type="EMBL" id="GAA1399201.1"/>
    </source>
</evidence>
<sequence length="98" mass="9194">MPGVVPASDPTVEPTTPPRPTATTGAPSGAPSPSATGTSGPSAPAGNVTLVYTPAPGNPAAATVALPGACAGTVYRTTPQLLPPDPQAPAPSTSPSAG</sequence>
<dbReference type="Proteomes" id="UP001499863">
    <property type="component" value="Unassembled WGS sequence"/>
</dbReference>
<reference evidence="2 3" key="1">
    <citation type="journal article" date="2019" name="Int. J. Syst. Evol. Microbiol.">
        <title>The Global Catalogue of Microorganisms (GCM) 10K type strain sequencing project: providing services to taxonomists for standard genome sequencing and annotation.</title>
        <authorList>
            <consortium name="The Broad Institute Genomics Platform"/>
            <consortium name="The Broad Institute Genome Sequencing Center for Infectious Disease"/>
            <person name="Wu L."/>
            <person name="Ma J."/>
        </authorList>
    </citation>
    <scope>NUCLEOTIDE SEQUENCE [LARGE SCALE GENOMIC DNA]</scope>
    <source>
        <strain evidence="2 3">JCM 12393</strain>
    </source>
</reference>
<dbReference type="EMBL" id="BAAAKJ010000214">
    <property type="protein sequence ID" value="GAA1399201.1"/>
    <property type="molecule type" value="Genomic_DNA"/>
</dbReference>
<name>A0ABN1Y6H6_9ACTN</name>
<feature type="compositionally biased region" description="Low complexity" evidence="1">
    <location>
        <begin position="21"/>
        <end position="46"/>
    </location>
</feature>
<feature type="region of interest" description="Disordered" evidence="1">
    <location>
        <begin position="76"/>
        <end position="98"/>
    </location>
</feature>
<evidence type="ECO:0000313" key="3">
    <source>
        <dbReference type="Proteomes" id="UP001499863"/>
    </source>
</evidence>
<accession>A0ABN1Y6H6</accession>
<protein>
    <submittedName>
        <fullName evidence="2">Uncharacterized protein</fullName>
    </submittedName>
</protein>
<comment type="caution">
    <text evidence="2">The sequence shown here is derived from an EMBL/GenBank/DDBJ whole genome shotgun (WGS) entry which is preliminary data.</text>
</comment>
<proteinExistence type="predicted"/>
<feature type="region of interest" description="Disordered" evidence="1">
    <location>
        <begin position="1"/>
        <end position="60"/>
    </location>
</feature>